<sequence length="86" mass="10057">MRFIICYDISDDKKRNKVSKLLKAYGIRTQLSLFEVEADKETIINLLNEVEKEIDEIDKFFIYPVDNEKKIIRMGIAKNGALTFVI</sequence>
<feature type="binding site" evidence="9">
    <location>
        <position position="8"/>
    </location>
    <ligand>
        <name>Mg(2+)</name>
        <dbReference type="ChEBI" id="CHEBI:18420"/>
        <note>catalytic</note>
    </ligand>
</feature>
<dbReference type="InterPro" id="IPR019199">
    <property type="entry name" value="Virulence_VapD/CRISPR_Cas2"/>
</dbReference>
<dbReference type="InterPro" id="IPR021127">
    <property type="entry name" value="CRISPR_associated_Cas2"/>
</dbReference>
<keyword evidence="5 9" id="KW-0255">Endonuclease</keyword>
<keyword evidence="8 9" id="KW-0051">Antiviral defense</keyword>
<evidence type="ECO:0000313" key="10">
    <source>
        <dbReference type="EMBL" id="MBK3332638.1"/>
    </source>
</evidence>
<dbReference type="NCBIfam" id="TIGR01573">
    <property type="entry name" value="cas2"/>
    <property type="match status" value="1"/>
</dbReference>
<comment type="function">
    <text evidence="9">CRISPR (clustered regularly interspaced short palindromic repeat), is an adaptive immune system that provides protection against mobile genetic elements (viruses, transposable elements and conjugative plasmids). CRISPR clusters contain sequences complementary to antecedent mobile elements and target invading nucleic acids. CRISPR clusters are transcribed and processed into CRISPR RNA (crRNA). Functions as a ssRNA-specific endoribonuclease. Involved in the integration of spacer DNA into the CRISPR cassette.</text>
</comment>
<evidence type="ECO:0000313" key="11">
    <source>
        <dbReference type="Proteomes" id="UP000772812"/>
    </source>
</evidence>
<gene>
    <name evidence="9 10" type="primary">cas2</name>
    <name evidence="10" type="ORF">GWK41_06120</name>
</gene>
<organism evidence="10 11">
    <name type="scientific">Persephonella atlantica</name>
    <dbReference type="NCBI Taxonomy" id="2699429"/>
    <lineage>
        <taxon>Bacteria</taxon>
        <taxon>Pseudomonadati</taxon>
        <taxon>Aquificota</taxon>
        <taxon>Aquificia</taxon>
        <taxon>Aquificales</taxon>
        <taxon>Hydrogenothermaceae</taxon>
        <taxon>Persephonella</taxon>
    </lineage>
</organism>
<accession>A0ABS1GIA6</accession>
<reference evidence="10 11" key="1">
    <citation type="journal article" date="2021" name="Syst. Appl. Microbiol.">
        <title>Persephonella atlantica sp. nov.: How to adapt to physico-chemical gradients in high temperature hydrothermal habitats.</title>
        <authorList>
            <person name="Francois D.X."/>
            <person name="Godfroy A."/>
            <person name="Mathien C."/>
            <person name="Aube J."/>
            <person name="Cathalot C."/>
            <person name="Lesongeur F."/>
            <person name="L'Haridon S."/>
            <person name="Philippon X."/>
            <person name="Roussel E.G."/>
        </authorList>
    </citation>
    <scope>NUCLEOTIDE SEQUENCE [LARGE SCALE GENOMIC DNA]</scope>
    <source>
        <strain evidence="10 11">MO1340</strain>
    </source>
</reference>
<keyword evidence="11" id="KW-1185">Reference proteome</keyword>
<dbReference type="Gene3D" id="3.30.70.240">
    <property type="match status" value="1"/>
</dbReference>
<dbReference type="PANTHER" id="PTHR34405">
    <property type="entry name" value="CRISPR-ASSOCIATED ENDORIBONUCLEASE CAS2"/>
    <property type="match status" value="1"/>
</dbReference>
<keyword evidence="3 9" id="KW-0540">Nuclease</keyword>
<evidence type="ECO:0000256" key="6">
    <source>
        <dbReference type="ARBA" id="ARBA00022801"/>
    </source>
</evidence>
<keyword evidence="6 9" id="KW-0378">Hydrolase</keyword>
<dbReference type="Proteomes" id="UP000772812">
    <property type="component" value="Unassembled WGS sequence"/>
</dbReference>
<comment type="similarity">
    <text evidence="2 9">Belongs to the CRISPR-associated endoribonuclease Cas2 protein family.</text>
</comment>
<evidence type="ECO:0000256" key="7">
    <source>
        <dbReference type="ARBA" id="ARBA00022842"/>
    </source>
</evidence>
<evidence type="ECO:0000256" key="8">
    <source>
        <dbReference type="ARBA" id="ARBA00023118"/>
    </source>
</evidence>
<evidence type="ECO:0000256" key="2">
    <source>
        <dbReference type="ARBA" id="ARBA00009959"/>
    </source>
</evidence>
<comment type="subunit">
    <text evidence="9">Homodimer, forms a heterotetramer with a Cas1 homodimer.</text>
</comment>
<keyword evidence="4 9" id="KW-0479">Metal-binding</keyword>
<dbReference type="RefSeq" id="WP_200674058.1">
    <property type="nucleotide sequence ID" value="NZ_JAACYA010000002.1"/>
</dbReference>
<dbReference type="GO" id="GO:0004519">
    <property type="term" value="F:endonuclease activity"/>
    <property type="evidence" value="ECO:0007669"/>
    <property type="project" value="UniProtKB-KW"/>
</dbReference>
<evidence type="ECO:0000256" key="3">
    <source>
        <dbReference type="ARBA" id="ARBA00022722"/>
    </source>
</evidence>
<dbReference type="SUPFAM" id="SSF143430">
    <property type="entry name" value="TTP0101/SSO1404-like"/>
    <property type="match status" value="1"/>
</dbReference>
<proteinExistence type="inferred from homology"/>
<dbReference type="EC" id="3.1.-.-" evidence="9"/>
<dbReference type="HAMAP" id="MF_01471">
    <property type="entry name" value="Cas2"/>
    <property type="match status" value="1"/>
</dbReference>
<name>A0ABS1GIA6_9AQUI</name>
<keyword evidence="7 9" id="KW-0460">Magnesium</keyword>
<comment type="caution">
    <text evidence="10">The sequence shown here is derived from an EMBL/GenBank/DDBJ whole genome shotgun (WGS) entry which is preliminary data.</text>
</comment>
<dbReference type="CDD" id="cd09725">
    <property type="entry name" value="Cas2_I_II_III"/>
    <property type="match status" value="1"/>
</dbReference>
<evidence type="ECO:0000256" key="9">
    <source>
        <dbReference type="HAMAP-Rule" id="MF_01471"/>
    </source>
</evidence>
<evidence type="ECO:0000256" key="4">
    <source>
        <dbReference type="ARBA" id="ARBA00022723"/>
    </source>
</evidence>
<comment type="cofactor">
    <cofactor evidence="1 9">
        <name>Mg(2+)</name>
        <dbReference type="ChEBI" id="CHEBI:18420"/>
    </cofactor>
</comment>
<evidence type="ECO:0000256" key="5">
    <source>
        <dbReference type="ARBA" id="ARBA00022759"/>
    </source>
</evidence>
<dbReference type="PANTHER" id="PTHR34405:SF3">
    <property type="entry name" value="CRISPR-ASSOCIATED ENDORIBONUCLEASE CAS2 3"/>
    <property type="match status" value="1"/>
</dbReference>
<dbReference type="Pfam" id="PF09827">
    <property type="entry name" value="CRISPR_Cas2"/>
    <property type="match status" value="1"/>
</dbReference>
<protein>
    <recommendedName>
        <fullName evidence="9">CRISPR-associated endoribonuclease Cas2</fullName>
        <ecNumber evidence="9">3.1.-.-</ecNumber>
    </recommendedName>
</protein>
<evidence type="ECO:0000256" key="1">
    <source>
        <dbReference type="ARBA" id="ARBA00001946"/>
    </source>
</evidence>
<dbReference type="EMBL" id="JAACYA010000002">
    <property type="protein sequence ID" value="MBK3332638.1"/>
    <property type="molecule type" value="Genomic_DNA"/>
</dbReference>